<feature type="compositionally biased region" description="Basic residues" evidence="1">
    <location>
        <begin position="171"/>
        <end position="180"/>
    </location>
</feature>
<evidence type="ECO:0000256" key="1">
    <source>
        <dbReference type="SAM" id="MobiDB-lite"/>
    </source>
</evidence>
<evidence type="ECO:0000313" key="3">
    <source>
        <dbReference type="Proteomes" id="UP000298030"/>
    </source>
</evidence>
<name>A0A4Y7SD64_COPMI</name>
<feature type="compositionally biased region" description="Low complexity" evidence="1">
    <location>
        <begin position="113"/>
        <end position="125"/>
    </location>
</feature>
<protein>
    <submittedName>
        <fullName evidence="2">Uncharacterized protein</fullName>
    </submittedName>
</protein>
<evidence type="ECO:0000313" key="2">
    <source>
        <dbReference type="EMBL" id="TEB19695.1"/>
    </source>
</evidence>
<dbReference type="Proteomes" id="UP000298030">
    <property type="component" value="Unassembled WGS sequence"/>
</dbReference>
<dbReference type="AlphaFoldDB" id="A0A4Y7SD64"/>
<dbReference type="EMBL" id="QPFP01000179">
    <property type="protein sequence ID" value="TEB19695.1"/>
    <property type="molecule type" value="Genomic_DNA"/>
</dbReference>
<dbReference type="OrthoDB" id="271506at2759"/>
<feature type="compositionally biased region" description="Basic and acidic residues" evidence="1">
    <location>
        <begin position="68"/>
        <end position="81"/>
    </location>
</feature>
<comment type="caution">
    <text evidence="2">The sequence shown here is derived from an EMBL/GenBank/DDBJ whole genome shotgun (WGS) entry which is preliminary data.</text>
</comment>
<proteinExistence type="predicted"/>
<keyword evidence="3" id="KW-1185">Reference proteome</keyword>
<organism evidence="2 3">
    <name type="scientific">Coprinellus micaceus</name>
    <name type="common">Glistening ink-cap mushroom</name>
    <name type="synonym">Coprinus micaceus</name>
    <dbReference type="NCBI Taxonomy" id="71717"/>
    <lineage>
        <taxon>Eukaryota</taxon>
        <taxon>Fungi</taxon>
        <taxon>Dikarya</taxon>
        <taxon>Basidiomycota</taxon>
        <taxon>Agaricomycotina</taxon>
        <taxon>Agaricomycetes</taxon>
        <taxon>Agaricomycetidae</taxon>
        <taxon>Agaricales</taxon>
        <taxon>Agaricineae</taxon>
        <taxon>Psathyrellaceae</taxon>
        <taxon>Coprinellus</taxon>
    </lineage>
</organism>
<feature type="region of interest" description="Disordered" evidence="1">
    <location>
        <begin position="68"/>
        <end position="180"/>
    </location>
</feature>
<sequence>MSTIPLSLCSKLLHIQQNLRSNSTGQLSAFAVISPVLGYLAHASTTMQEIGDPVVLLSFNLPFERRRGGEETVDVGKELREPGNGPSRRGGAAVASSTGVSPSVRGEEEDLDSTTTTSTLTPSSSAFTETEKAGAYGAEISTSTHASLYPEGLRKPPGRVGTPLATAGTPRGRRWGRKVD</sequence>
<accession>A0A4Y7SD64</accession>
<reference evidence="2 3" key="1">
    <citation type="journal article" date="2019" name="Nat. Ecol. Evol.">
        <title>Megaphylogeny resolves global patterns of mushroom evolution.</title>
        <authorList>
            <person name="Varga T."/>
            <person name="Krizsan K."/>
            <person name="Foldi C."/>
            <person name="Dima B."/>
            <person name="Sanchez-Garcia M."/>
            <person name="Sanchez-Ramirez S."/>
            <person name="Szollosi G.J."/>
            <person name="Szarkandi J.G."/>
            <person name="Papp V."/>
            <person name="Albert L."/>
            <person name="Andreopoulos W."/>
            <person name="Angelini C."/>
            <person name="Antonin V."/>
            <person name="Barry K.W."/>
            <person name="Bougher N.L."/>
            <person name="Buchanan P."/>
            <person name="Buyck B."/>
            <person name="Bense V."/>
            <person name="Catcheside P."/>
            <person name="Chovatia M."/>
            <person name="Cooper J."/>
            <person name="Damon W."/>
            <person name="Desjardin D."/>
            <person name="Finy P."/>
            <person name="Geml J."/>
            <person name="Haridas S."/>
            <person name="Hughes K."/>
            <person name="Justo A."/>
            <person name="Karasinski D."/>
            <person name="Kautmanova I."/>
            <person name="Kiss B."/>
            <person name="Kocsube S."/>
            <person name="Kotiranta H."/>
            <person name="LaButti K.M."/>
            <person name="Lechner B.E."/>
            <person name="Liimatainen K."/>
            <person name="Lipzen A."/>
            <person name="Lukacs Z."/>
            <person name="Mihaltcheva S."/>
            <person name="Morgado L.N."/>
            <person name="Niskanen T."/>
            <person name="Noordeloos M.E."/>
            <person name="Ohm R.A."/>
            <person name="Ortiz-Santana B."/>
            <person name="Ovrebo C."/>
            <person name="Racz N."/>
            <person name="Riley R."/>
            <person name="Savchenko A."/>
            <person name="Shiryaev A."/>
            <person name="Soop K."/>
            <person name="Spirin V."/>
            <person name="Szebenyi C."/>
            <person name="Tomsovsky M."/>
            <person name="Tulloss R.E."/>
            <person name="Uehling J."/>
            <person name="Grigoriev I.V."/>
            <person name="Vagvolgyi C."/>
            <person name="Papp T."/>
            <person name="Martin F.M."/>
            <person name="Miettinen O."/>
            <person name="Hibbett D.S."/>
            <person name="Nagy L.G."/>
        </authorList>
    </citation>
    <scope>NUCLEOTIDE SEQUENCE [LARGE SCALE GENOMIC DNA]</scope>
    <source>
        <strain evidence="2 3">FP101781</strain>
    </source>
</reference>
<gene>
    <name evidence="2" type="ORF">FA13DRAFT_1801980</name>
</gene>